<dbReference type="Proteomes" id="UP001237780">
    <property type="component" value="Unassembled WGS sequence"/>
</dbReference>
<accession>A0ABU0S5S2</accession>
<proteinExistence type="predicted"/>
<dbReference type="EMBL" id="JAUSZT010000002">
    <property type="protein sequence ID" value="MDQ0996106.1"/>
    <property type="molecule type" value="Genomic_DNA"/>
</dbReference>
<name>A0ABU0S5S2_9HYPH</name>
<protein>
    <submittedName>
        <fullName evidence="1">Uncharacterized protein</fullName>
    </submittedName>
</protein>
<evidence type="ECO:0000313" key="2">
    <source>
        <dbReference type="Proteomes" id="UP001237780"/>
    </source>
</evidence>
<gene>
    <name evidence="1" type="ORF">QFZ34_001283</name>
</gene>
<evidence type="ECO:0000313" key="1">
    <source>
        <dbReference type="EMBL" id="MDQ0996106.1"/>
    </source>
</evidence>
<organism evidence="1 2">
    <name type="scientific">Phyllobacterium ifriqiyense</name>
    <dbReference type="NCBI Taxonomy" id="314238"/>
    <lineage>
        <taxon>Bacteria</taxon>
        <taxon>Pseudomonadati</taxon>
        <taxon>Pseudomonadota</taxon>
        <taxon>Alphaproteobacteria</taxon>
        <taxon>Hyphomicrobiales</taxon>
        <taxon>Phyllobacteriaceae</taxon>
        <taxon>Phyllobacterium</taxon>
    </lineage>
</organism>
<comment type="caution">
    <text evidence="1">The sequence shown here is derived from an EMBL/GenBank/DDBJ whole genome shotgun (WGS) entry which is preliminary data.</text>
</comment>
<sequence length="99" mass="11181">MKLKRRPDLGWKGLISLDRLQRHGSKLFEPLNGTLFDTVQRVCSHSDISVTGIIRDANQPMFHGVSFANSQFFTLKLQSFGALENQQLSNILRVTSSSF</sequence>
<keyword evidence="2" id="KW-1185">Reference proteome</keyword>
<reference evidence="1 2" key="1">
    <citation type="submission" date="2023-07" db="EMBL/GenBank/DDBJ databases">
        <title>Comparative genomics of wheat-associated soil bacteria to identify genetic determinants of phenazine resistance.</title>
        <authorList>
            <person name="Mouncey N."/>
        </authorList>
    </citation>
    <scope>NUCLEOTIDE SEQUENCE [LARGE SCALE GENOMIC DNA]</scope>
    <source>
        <strain evidence="1 2">W4I11</strain>
    </source>
</reference>